<comment type="similarity">
    <text evidence="2 12">Belongs to the Nudix hydrolase family.</text>
</comment>
<name>A0A3E2BMV9_9BACT</name>
<evidence type="ECO:0000256" key="6">
    <source>
        <dbReference type="ARBA" id="ARBA00022763"/>
    </source>
</evidence>
<dbReference type="PROSITE" id="PS00893">
    <property type="entry name" value="NUDIX_BOX"/>
    <property type="match status" value="1"/>
</dbReference>
<dbReference type="InterPro" id="IPR020476">
    <property type="entry name" value="Nudix_hydrolase"/>
</dbReference>
<evidence type="ECO:0000256" key="1">
    <source>
        <dbReference type="ARBA" id="ARBA00001946"/>
    </source>
</evidence>
<evidence type="ECO:0000256" key="11">
    <source>
        <dbReference type="ARBA" id="ARBA00038905"/>
    </source>
</evidence>
<dbReference type="GO" id="GO:0035539">
    <property type="term" value="F:8-oxo-7,8-dihydrodeoxyguanosine triphosphate pyrophosphatase activity"/>
    <property type="evidence" value="ECO:0007669"/>
    <property type="project" value="UniProtKB-EC"/>
</dbReference>
<evidence type="ECO:0000256" key="9">
    <source>
        <dbReference type="ARBA" id="ARBA00023204"/>
    </source>
</evidence>
<dbReference type="InterPro" id="IPR015797">
    <property type="entry name" value="NUDIX_hydrolase-like_dom_sf"/>
</dbReference>
<evidence type="ECO:0000313" key="15">
    <source>
        <dbReference type="Proteomes" id="UP000257323"/>
    </source>
</evidence>
<dbReference type="InterPro" id="IPR000086">
    <property type="entry name" value="NUDIX_hydrolase_dom"/>
</dbReference>
<proteinExistence type="inferred from homology"/>
<evidence type="ECO:0000256" key="10">
    <source>
        <dbReference type="ARBA" id="ARBA00035861"/>
    </source>
</evidence>
<keyword evidence="9" id="KW-0234">DNA repair</keyword>
<dbReference type="GO" id="GO:0044716">
    <property type="term" value="F:8-oxo-GDP phosphatase activity"/>
    <property type="evidence" value="ECO:0007669"/>
    <property type="project" value="TreeGrafter"/>
</dbReference>
<accession>A0A3E2BMV9</accession>
<dbReference type="SUPFAM" id="SSF55811">
    <property type="entry name" value="Nudix"/>
    <property type="match status" value="1"/>
</dbReference>
<dbReference type="PROSITE" id="PS51462">
    <property type="entry name" value="NUDIX"/>
    <property type="match status" value="1"/>
</dbReference>
<keyword evidence="7 12" id="KW-0378">Hydrolase</keyword>
<feature type="domain" description="Nudix hydrolase" evidence="13">
    <location>
        <begin position="1"/>
        <end position="122"/>
    </location>
</feature>
<organism evidence="14 15">
    <name type="scientific">Candidatus Saccharicenans subterraneus</name>
    <dbReference type="NCBI Taxonomy" id="2508984"/>
    <lineage>
        <taxon>Bacteria</taxon>
        <taxon>Candidatus Aminicenantota</taxon>
        <taxon>Candidatus Aminicenantia</taxon>
        <taxon>Candidatus Aminicenantales</taxon>
        <taxon>Candidatus Saccharicenantaceae</taxon>
        <taxon>Candidatus Saccharicenans</taxon>
    </lineage>
</organism>
<dbReference type="EC" id="3.6.1.55" evidence="11"/>
<dbReference type="PRINTS" id="PR00502">
    <property type="entry name" value="NUDIXFAMILY"/>
</dbReference>
<evidence type="ECO:0000259" key="13">
    <source>
        <dbReference type="PROSITE" id="PS51462"/>
    </source>
</evidence>
<dbReference type="PANTHER" id="PTHR47707">
    <property type="entry name" value="8-OXO-DGTP DIPHOSPHATASE"/>
    <property type="match status" value="1"/>
</dbReference>
<dbReference type="Proteomes" id="UP000257323">
    <property type="component" value="Unassembled WGS sequence"/>
</dbReference>
<evidence type="ECO:0000313" key="14">
    <source>
        <dbReference type="EMBL" id="RFT16095.1"/>
    </source>
</evidence>
<dbReference type="InterPro" id="IPR047127">
    <property type="entry name" value="MutT-like"/>
</dbReference>
<dbReference type="GO" id="GO:0006260">
    <property type="term" value="P:DNA replication"/>
    <property type="evidence" value="ECO:0007669"/>
    <property type="project" value="UniProtKB-KW"/>
</dbReference>
<dbReference type="CDD" id="cd03425">
    <property type="entry name" value="NUDIX_MutT_NudA_like"/>
    <property type="match status" value="1"/>
</dbReference>
<evidence type="ECO:0000256" key="8">
    <source>
        <dbReference type="ARBA" id="ARBA00022842"/>
    </source>
</evidence>
<evidence type="ECO:0000256" key="12">
    <source>
        <dbReference type="RuleBase" id="RU003476"/>
    </source>
</evidence>
<keyword evidence="6" id="KW-0227">DNA damage</keyword>
<evidence type="ECO:0000256" key="3">
    <source>
        <dbReference type="ARBA" id="ARBA00022457"/>
    </source>
</evidence>
<dbReference type="Pfam" id="PF00293">
    <property type="entry name" value="NUDIX"/>
    <property type="match status" value="1"/>
</dbReference>
<dbReference type="GO" id="GO:0008413">
    <property type="term" value="F:8-oxo-7,8-dihydroguanosine triphosphate pyrophosphatase activity"/>
    <property type="evidence" value="ECO:0007669"/>
    <property type="project" value="TreeGrafter"/>
</dbReference>
<dbReference type="GO" id="GO:0006281">
    <property type="term" value="P:DNA repair"/>
    <property type="evidence" value="ECO:0007669"/>
    <property type="project" value="UniProtKB-KW"/>
</dbReference>
<comment type="caution">
    <text evidence="14">The sequence shown here is derived from an EMBL/GenBank/DDBJ whole genome shotgun (WGS) entry which is preliminary data.</text>
</comment>
<reference evidence="14 15" key="1">
    <citation type="submission" date="2018-08" db="EMBL/GenBank/DDBJ databases">
        <title>Genome analysis of the thermophilic bacterium of the candidate phylum Aminicenantes from deep subsurface aquifer revealed its physiology and ecological role.</title>
        <authorList>
            <person name="Kadnikov V.V."/>
            <person name="Mardanov A.V."/>
            <person name="Beletsky A.V."/>
            <person name="Karnachuk O.V."/>
            <person name="Ravin N.V."/>
        </authorList>
    </citation>
    <scope>NUCLEOTIDE SEQUENCE [LARGE SCALE GENOMIC DNA]</scope>
    <source>
        <strain evidence="14">BY38</strain>
    </source>
</reference>
<dbReference type="Gene3D" id="3.90.79.10">
    <property type="entry name" value="Nucleoside Triphosphate Pyrophosphohydrolase"/>
    <property type="match status" value="1"/>
</dbReference>
<evidence type="ECO:0000256" key="4">
    <source>
        <dbReference type="ARBA" id="ARBA00022705"/>
    </source>
</evidence>
<evidence type="ECO:0000256" key="5">
    <source>
        <dbReference type="ARBA" id="ARBA00022723"/>
    </source>
</evidence>
<keyword evidence="3" id="KW-0515">Mutator protein</keyword>
<dbReference type="GO" id="GO:0046872">
    <property type="term" value="F:metal ion binding"/>
    <property type="evidence" value="ECO:0007669"/>
    <property type="project" value="UniProtKB-KW"/>
</dbReference>
<dbReference type="GO" id="GO:0044715">
    <property type="term" value="F:8-oxo-dGDP phosphatase activity"/>
    <property type="evidence" value="ECO:0007669"/>
    <property type="project" value="TreeGrafter"/>
</dbReference>
<gene>
    <name evidence="14" type="ORF">OP8BY_2101</name>
</gene>
<dbReference type="AlphaFoldDB" id="A0A3E2BMV9"/>
<protein>
    <recommendedName>
        <fullName evidence="11">8-oxo-dGTP diphosphatase</fullName>
        <ecNumber evidence="11">3.6.1.55</ecNumber>
    </recommendedName>
</protein>
<evidence type="ECO:0000256" key="7">
    <source>
        <dbReference type="ARBA" id="ARBA00022801"/>
    </source>
</evidence>
<keyword evidence="4" id="KW-0235">DNA replication</keyword>
<dbReference type="EMBL" id="QUAH01000005">
    <property type="protein sequence ID" value="RFT16095.1"/>
    <property type="molecule type" value="Genomic_DNA"/>
</dbReference>
<comment type="cofactor">
    <cofactor evidence="1">
        <name>Mg(2+)</name>
        <dbReference type="ChEBI" id="CHEBI:18420"/>
    </cofactor>
</comment>
<dbReference type="PANTHER" id="PTHR47707:SF1">
    <property type="entry name" value="NUDIX HYDROLASE FAMILY PROTEIN"/>
    <property type="match status" value="1"/>
</dbReference>
<comment type="catalytic activity">
    <reaction evidence="10">
        <text>8-oxo-dGTP + H2O = 8-oxo-dGMP + diphosphate + H(+)</text>
        <dbReference type="Rhea" id="RHEA:31575"/>
        <dbReference type="ChEBI" id="CHEBI:15377"/>
        <dbReference type="ChEBI" id="CHEBI:15378"/>
        <dbReference type="ChEBI" id="CHEBI:33019"/>
        <dbReference type="ChEBI" id="CHEBI:63224"/>
        <dbReference type="ChEBI" id="CHEBI:77896"/>
        <dbReference type="EC" id="3.6.1.55"/>
    </reaction>
</comment>
<sequence length="127" mass="14105">MIVVAAVFKKAGRVLLAERNDGISPTGWEFPGGKVEPGETPEQALAREIREEMGVDISVIRFLEAVHLPGAPGSRLMAFEARLESEEISLTSHRRYAWVEPGELENFRLLPADRELVRKLAARDLLG</sequence>
<evidence type="ECO:0000256" key="2">
    <source>
        <dbReference type="ARBA" id="ARBA00005582"/>
    </source>
</evidence>
<dbReference type="InterPro" id="IPR020084">
    <property type="entry name" value="NUDIX_hydrolase_CS"/>
</dbReference>
<keyword evidence="5" id="KW-0479">Metal-binding</keyword>
<keyword evidence="8" id="KW-0460">Magnesium</keyword>